<name>A0A0G0HPT3_9BACT</name>
<evidence type="ECO:0000313" key="4">
    <source>
        <dbReference type="Proteomes" id="UP000034333"/>
    </source>
</evidence>
<evidence type="ECO:0000259" key="2">
    <source>
        <dbReference type="SMART" id="SM00854"/>
    </source>
</evidence>
<dbReference type="PANTHER" id="PTHR33393">
    <property type="entry name" value="POLYGLUTAMINE SYNTHESIS ACCESSORY PROTEIN RV0574C-RELATED"/>
    <property type="match status" value="1"/>
</dbReference>
<proteinExistence type="inferred from homology"/>
<dbReference type="Gene3D" id="3.60.21.10">
    <property type="match status" value="1"/>
</dbReference>
<feature type="domain" description="Capsule synthesis protein CapA" evidence="2">
    <location>
        <begin position="313"/>
        <end position="541"/>
    </location>
</feature>
<dbReference type="SUPFAM" id="SSF56300">
    <property type="entry name" value="Metallo-dependent phosphatases"/>
    <property type="match status" value="1"/>
</dbReference>
<comment type="caution">
    <text evidence="3">The sequence shown here is derived from an EMBL/GenBank/DDBJ whole genome shotgun (WGS) entry which is preliminary data.</text>
</comment>
<evidence type="ECO:0000256" key="1">
    <source>
        <dbReference type="ARBA" id="ARBA00005662"/>
    </source>
</evidence>
<dbReference type="SMART" id="SM00854">
    <property type="entry name" value="PGA_cap"/>
    <property type="match status" value="1"/>
</dbReference>
<evidence type="ECO:0000313" key="3">
    <source>
        <dbReference type="EMBL" id="KKQ40600.1"/>
    </source>
</evidence>
<protein>
    <recommendedName>
        <fullName evidence="2">Capsule synthesis protein CapA domain-containing protein</fullName>
    </recommendedName>
</protein>
<dbReference type="Gene3D" id="3.40.830.10">
    <property type="entry name" value="LigB-like"/>
    <property type="match status" value="1"/>
</dbReference>
<dbReference type="STRING" id="1619036.US58_C0016G0012"/>
<comment type="similarity">
    <text evidence="1">Belongs to the CapA family.</text>
</comment>
<dbReference type="InterPro" id="IPR052169">
    <property type="entry name" value="CW_Biosynth-Accessory"/>
</dbReference>
<dbReference type="Pfam" id="PF01875">
    <property type="entry name" value="Memo"/>
    <property type="match status" value="1"/>
</dbReference>
<sequence length="612" mass="69443">MKKTGIIIIGLFVVATLAAIFTYKQVSKTNVYNYSLILKNDEKNTSENTALAAENNWQKEMYDNYFKQAKTVNITETIQGSILPHHLVAGYIPATFFTEIAKQKPSTIVIIGPNHFFRGENPIISTTNDQLTSYGNLQVNDGLIKKLLNDGLVGIDETVIAKEHSITALTPFIKKTLPNTKILPLIVKYQTPTGTLESLFNKLTDILPSDAVIIASIDFSHYMTWETANFHDELTREVIKNFDYSRIDKLDIDSPASLYIFLKLMEHNKTQKVVYELGDNAANIMNQPGAKETTSYFSPWFVKGDKTNNKIASVLFFGDMMLDRNVKKQTDKNGADYLFTKLAGQENRFFLGIDEISANLEGPFANSRRATTKSIAFRFEPKLIYTLKKYNFSIFTLANNHSLDMGKAGFAEGKANLAKAGINFYGQQLYINNDSLLVKKVGDYNIGYIGLDDTITKVDIKKVKLLIDQTKNNGANFIVTNIHWGEEYKEISNTNQRNLAHQLIDAGVDVIIGHHPHVVQEMEIYKNRPIFYSLGNFIFDQYFSVSTQQSLAVGLIFTDKKISTYVFPLKGINSQAQQMEYEIGKKYFEKWILKSRLGNYKFDEFKHLNIEL</sequence>
<dbReference type="InterPro" id="IPR019079">
    <property type="entry name" value="Capsule_synth_CapA"/>
</dbReference>
<dbReference type="InterPro" id="IPR002737">
    <property type="entry name" value="MEMO1_fam"/>
</dbReference>
<dbReference type="CDD" id="cd07381">
    <property type="entry name" value="MPP_CapA"/>
    <property type="match status" value="1"/>
</dbReference>
<dbReference type="InterPro" id="IPR029052">
    <property type="entry name" value="Metallo-depent_PP-like"/>
</dbReference>
<accession>A0A0G0HPT3</accession>
<organism evidence="3 4">
    <name type="scientific">Candidatus Magasanikbacteria bacterium GW2011_GWA2_37_8</name>
    <dbReference type="NCBI Taxonomy" id="1619036"/>
    <lineage>
        <taxon>Bacteria</taxon>
        <taxon>Candidatus Magasanikiibacteriota</taxon>
    </lineage>
</organism>
<reference evidence="3 4" key="1">
    <citation type="journal article" date="2015" name="Nature">
        <title>rRNA introns, odd ribosomes, and small enigmatic genomes across a large radiation of phyla.</title>
        <authorList>
            <person name="Brown C.T."/>
            <person name="Hug L.A."/>
            <person name="Thomas B.C."/>
            <person name="Sharon I."/>
            <person name="Castelle C.J."/>
            <person name="Singh A."/>
            <person name="Wilkins M.J."/>
            <person name="Williams K.H."/>
            <person name="Banfield J.F."/>
        </authorList>
    </citation>
    <scope>NUCLEOTIDE SEQUENCE [LARGE SCALE GENOMIC DNA]</scope>
</reference>
<gene>
    <name evidence="3" type="ORF">US58_C0016G0012</name>
</gene>
<dbReference type="NCBIfam" id="TIGR04336">
    <property type="entry name" value="AmmeMemoSam_B"/>
    <property type="match status" value="1"/>
</dbReference>
<dbReference type="CDD" id="cd07361">
    <property type="entry name" value="MEMO_like"/>
    <property type="match status" value="1"/>
</dbReference>
<dbReference type="EMBL" id="LBTN01000016">
    <property type="protein sequence ID" value="KKQ40600.1"/>
    <property type="molecule type" value="Genomic_DNA"/>
</dbReference>
<dbReference type="PANTHER" id="PTHR33393:SF11">
    <property type="entry name" value="POLYGLUTAMINE SYNTHESIS ACCESSORY PROTEIN RV0574C-RELATED"/>
    <property type="match status" value="1"/>
</dbReference>
<dbReference type="AlphaFoldDB" id="A0A0G0HPT3"/>
<dbReference type="Pfam" id="PF09587">
    <property type="entry name" value="PGA_cap"/>
    <property type="match status" value="1"/>
</dbReference>
<dbReference type="Proteomes" id="UP000034333">
    <property type="component" value="Unassembled WGS sequence"/>
</dbReference>